<dbReference type="InterPro" id="IPR050312">
    <property type="entry name" value="IolE/XylAMocC-like"/>
</dbReference>
<protein>
    <submittedName>
        <fullName evidence="2">Sugar phosphate isomerase/epimerase</fullName>
    </submittedName>
</protein>
<evidence type="ECO:0000313" key="3">
    <source>
        <dbReference type="Proteomes" id="UP000265882"/>
    </source>
</evidence>
<evidence type="ECO:0000259" key="1">
    <source>
        <dbReference type="Pfam" id="PF01261"/>
    </source>
</evidence>
<gene>
    <name evidence="2" type="ORF">C4520_19605</name>
</gene>
<dbReference type="Pfam" id="PF01261">
    <property type="entry name" value="AP_endonuc_2"/>
    <property type="match status" value="1"/>
</dbReference>
<name>A0A3A4NBE9_ABYX5</name>
<dbReference type="Gene3D" id="3.20.20.150">
    <property type="entry name" value="Divalent-metal-dependent TIM barrel enzymes"/>
    <property type="match status" value="1"/>
</dbReference>
<proteinExistence type="predicted"/>
<dbReference type="InterPro" id="IPR036237">
    <property type="entry name" value="Xyl_isomerase-like_sf"/>
</dbReference>
<dbReference type="SUPFAM" id="SSF51658">
    <property type="entry name" value="Xylose isomerase-like"/>
    <property type="match status" value="1"/>
</dbReference>
<reference evidence="2 3" key="1">
    <citation type="journal article" date="2017" name="ISME J.">
        <title>Energy and carbon metabolisms in a deep terrestrial subsurface fluid microbial community.</title>
        <authorList>
            <person name="Momper L."/>
            <person name="Jungbluth S.P."/>
            <person name="Lee M.D."/>
            <person name="Amend J.P."/>
        </authorList>
    </citation>
    <scope>NUCLEOTIDE SEQUENCE [LARGE SCALE GENOMIC DNA]</scope>
    <source>
        <strain evidence="2">SURF_5</strain>
    </source>
</reference>
<dbReference type="GO" id="GO:0016853">
    <property type="term" value="F:isomerase activity"/>
    <property type="evidence" value="ECO:0007669"/>
    <property type="project" value="UniProtKB-KW"/>
</dbReference>
<evidence type="ECO:0000313" key="2">
    <source>
        <dbReference type="EMBL" id="RJP15985.1"/>
    </source>
</evidence>
<feature type="domain" description="Xylose isomerase-like TIM barrel" evidence="1">
    <location>
        <begin position="19"/>
        <end position="307"/>
    </location>
</feature>
<dbReference type="InterPro" id="IPR013022">
    <property type="entry name" value="Xyl_isomerase-like_TIM-brl"/>
</dbReference>
<dbReference type="Proteomes" id="UP000265882">
    <property type="component" value="Unassembled WGS sequence"/>
</dbReference>
<dbReference type="PANTHER" id="PTHR12110">
    <property type="entry name" value="HYDROXYPYRUVATE ISOMERASE"/>
    <property type="match status" value="1"/>
</dbReference>
<keyword evidence="2" id="KW-0413">Isomerase</keyword>
<sequence>MKIGLFTPMLFHLSVDELVDKLVELGVEMVEIGTGNYPGNPHCDIDELLADEKKLREYHGGFAAKGIQISGLSCHGNPLHPDAEFAKSNHVTWRKTVQLAEKLGVGVVNCLSGCPGDSEGSKFPNWVTCMWPPDYLEVLEWQWNEKVIPYWKEEAKFAKSHNVRVALELHPGTVVYNPETLLRLREAAGETIGANFDPSHLFWQGIDPVAAIRELKGAIFHVHAKDTLIDRTNCSVNGVLDTKHYDQLRRRSWIFRTVGYGHDLQTWKEIVSALRIGGYDYVLSIEHEDVLASPEEGLRKAVAFLREIIFEDELPGGMWWA</sequence>
<comment type="caution">
    <text evidence="2">The sequence shown here is derived from an EMBL/GenBank/DDBJ whole genome shotgun (WGS) entry which is preliminary data.</text>
</comment>
<dbReference type="PANTHER" id="PTHR12110:SF21">
    <property type="entry name" value="XYLOSE ISOMERASE-LIKE TIM BARREL DOMAIN-CONTAINING PROTEIN"/>
    <property type="match status" value="1"/>
</dbReference>
<dbReference type="AlphaFoldDB" id="A0A3A4NBE9"/>
<accession>A0A3A4NBE9</accession>
<dbReference type="EMBL" id="QZKU01000129">
    <property type="protein sequence ID" value="RJP15985.1"/>
    <property type="molecule type" value="Genomic_DNA"/>
</dbReference>
<organism evidence="2 3">
    <name type="scientific">Abyssobacteria bacterium (strain SURF_5)</name>
    <dbReference type="NCBI Taxonomy" id="2093360"/>
    <lineage>
        <taxon>Bacteria</taxon>
        <taxon>Pseudomonadati</taxon>
        <taxon>Candidatus Hydrogenedentota</taxon>
        <taxon>Candidatus Abyssobacteria</taxon>
    </lineage>
</organism>